<accession>A0A087SPH1</accession>
<organism evidence="4 5">
    <name type="scientific">Auxenochlorella protothecoides</name>
    <name type="common">Green microalga</name>
    <name type="synonym">Chlorella protothecoides</name>
    <dbReference type="NCBI Taxonomy" id="3075"/>
    <lineage>
        <taxon>Eukaryota</taxon>
        <taxon>Viridiplantae</taxon>
        <taxon>Chlorophyta</taxon>
        <taxon>core chlorophytes</taxon>
        <taxon>Trebouxiophyceae</taxon>
        <taxon>Chlorellales</taxon>
        <taxon>Chlorellaceae</taxon>
        <taxon>Auxenochlorella</taxon>
    </lineage>
</organism>
<reference evidence="4 5" key="1">
    <citation type="journal article" date="2014" name="BMC Genomics">
        <title>Oil accumulation mechanisms of the oleaginous microalga Chlorella protothecoides revealed through its genome, transcriptomes, and proteomes.</title>
        <authorList>
            <person name="Gao C."/>
            <person name="Wang Y."/>
            <person name="Shen Y."/>
            <person name="Yan D."/>
            <person name="He X."/>
            <person name="Dai J."/>
            <person name="Wu Q."/>
        </authorList>
    </citation>
    <scope>NUCLEOTIDE SEQUENCE [LARGE SCALE GENOMIC DNA]</scope>
    <source>
        <strain evidence="4 5">0710</strain>
    </source>
</reference>
<dbReference type="STRING" id="3075.A0A087SPH1"/>
<name>A0A087SPH1_AUXPR</name>
<feature type="compositionally biased region" description="Polar residues" evidence="2">
    <location>
        <begin position="1322"/>
        <end position="1338"/>
    </location>
</feature>
<dbReference type="EMBL" id="KL662153">
    <property type="protein sequence ID" value="KFM27625.1"/>
    <property type="molecule type" value="Genomic_DNA"/>
</dbReference>
<feature type="compositionally biased region" description="Basic and acidic residues" evidence="2">
    <location>
        <begin position="1144"/>
        <end position="1163"/>
    </location>
</feature>
<protein>
    <submittedName>
        <fullName evidence="4">Ubiquitin carboxyl-terminal hydrolase 12</fullName>
    </submittedName>
</protein>
<evidence type="ECO:0000313" key="4">
    <source>
        <dbReference type="EMBL" id="KFM27625.1"/>
    </source>
</evidence>
<dbReference type="PANTHER" id="PTHR47242:SF1">
    <property type="entry name" value="TRAF-LIKE FAMILY PROTEIN"/>
    <property type="match status" value="1"/>
</dbReference>
<feature type="region of interest" description="Disordered" evidence="2">
    <location>
        <begin position="1277"/>
        <end position="1345"/>
    </location>
</feature>
<dbReference type="PANTHER" id="PTHR47242">
    <property type="entry name" value="TRAF-LIKE FAMILY PROTEIN"/>
    <property type="match status" value="1"/>
</dbReference>
<evidence type="ECO:0000256" key="1">
    <source>
        <dbReference type="SAM" id="Coils"/>
    </source>
</evidence>
<feature type="coiled-coil region" evidence="1">
    <location>
        <begin position="1021"/>
        <end position="1073"/>
    </location>
</feature>
<dbReference type="RefSeq" id="XP_011400609.1">
    <property type="nucleotide sequence ID" value="XM_011402307.1"/>
</dbReference>
<evidence type="ECO:0000259" key="3">
    <source>
        <dbReference type="PROSITE" id="PS50144"/>
    </source>
</evidence>
<dbReference type="OrthoDB" id="515575at2759"/>
<dbReference type="SUPFAM" id="SSF49599">
    <property type="entry name" value="TRAF domain-like"/>
    <property type="match status" value="4"/>
</dbReference>
<sequence length="1392" mass="145100">MAETASSRPESTAELASSGADGVTHSVRCRWTLTGFNTSKQLWSPYFTVAGSDGREHDGRVLIYPSGDSQALPGYVSVYLQLSDPGNSSKWDVFASYRLSIGTEAQKGREVLSRWCDFAPHAALTEPGGAAGSLPESVELSLDITILAESTSFSRDPDLSGRVPGASDPCMAGKFLWTVQNFTAFQPLLKTQKIMSPAFTAGDIMLRLSVYVSALGDGEWLSLCLESKDGEVKLQPERSTWCLFRLSVNAQPGASAGAGADAGSPPLRSVQRDSYGRLAADVRGGENTSLGWNDFMALADFAAPPYLVGDTAVFAASFQSDYAARFTWRIDNFTRLKDVLKRRKIQGLCIKSRRFTPPASLDWTSFVSHRLAVVNQRAEDRSVAKESQNRYSCTAKDWGWRDFVSLTTLFDADAGFLVNDAVVFTADAVVLKEACDVRSDGACPVKTLMTWRVDNLAAFKDILETRKIFSRFFPVGPIQLRIGLYDSLESLCIYLEGDLAAPSPFSAPGGGGGGGAAPPDPPANHWVRYRLSVVNQRAPEATEWREASLCTRSWNNGVLQFPRLGSLLDATAGPAHRDALVVSCEVLEVVPWPDFRDSGASPGLRHGLAGPLMGSEAHPPLLAGAEAVQGALAGMLSSQPGAVPMFVASLRMFMDSLPRVRQLVVSMLLADAPPSLLVDLLALVPKLIEPSEHDAAVGALLTFLAEAGRQTPDLDRGLWLPVLTTCSALCAVPFLAEHELAPAAGLVRRITANAPSAGPAGAALLRTLMDLHGAAPSYVARWARFAHAAGLAGRYVADSAAALAKEAAATRDAPGRPARPEDAARAVEAGLAAGLISGEALGRAVHLRAAAAMEAAECGDGFGARATCDAADHDPAPAGRASPPAPAGLLPLPACLADVETLPALASRLLRSRDCGTCRAAGADLFRDLFLAHDALPARVGLLRRLLRVAVDREGEREEGSGATEGGVSGLEAGEGREASGAAPPAPSHPLPPSPGDLLLGLIRSSAALVQPMLVVALQSATELARERARLARALEAERAARRGEGEAAAAQIAALEESAARGEARAAEAVARGEALRAEAAAASRAHEAARKDAAAAAAAAARQLDWAQDEGRRALAKKAREAQEAAAHAADLESVLTRLRTQRKEESKRATRERAAADAKLKEAEEAAARAEAAAAVSASELAREKLAAAEAVAAASASVAEAQRQRAEAAELAAGRAAELEALRAEDQVGASPAPSSWASAGPDLLGMARAGDAGLRAYLPAASAAQRSMLGTLGGPGDYGARGERQGPSPGLGASTPPASPHLKLGGGGAGPAGAPGTQHQAPTQQRVMNSPWSTRAPGNGLAAGQLLRSQQARAAAAAAAAEYAGSPGGQMDAASMLDLLPRDLLHS</sequence>
<dbReference type="PROSITE" id="PS50144">
    <property type="entry name" value="MATH"/>
    <property type="match status" value="2"/>
</dbReference>
<feature type="compositionally biased region" description="Pro residues" evidence="2">
    <location>
        <begin position="984"/>
        <end position="994"/>
    </location>
</feature>
<dbReference type="CDD" id="cd00121">
    <property type="entry name" value="MATH"/>
    <property type="match status" value="3"/>
</dbReference>
<proteinExistence type="predicted"/>
<feature type="domain" description="MATH" evidence="3">
    <location>
        <begin position="172"/>
        <end position="428"/>
    </location>
</feature>
<gene>
    <name evidence="4" type="ORF">F751_6606</name>
</gene>
<keyword evidence="4" id="KW-0378">Hydrolase</keyword>
<keyword evidence="1" id="KW-0175">Coiled coil</keyword>
<dbReference type="eggNOG" id="KOG1987">
    <property type="taxonomic scope" value="Eukaryota"/>
</dbReference>
<dbReference type="Gene3D" id="2.60.210.10">
    <property type="entry name" value="Apoptosis, Tumor Necrosis Factor Receptor Associated Protein 2, Chain A"/>
    <property type="match status" value="3"/>
</dbReference>
<feature type="domain" description="MATH" evidence="3">
    <location>
        <begin position="26"/>
        <end position="144"/>
    </location>
</feature>
<feature type="compositionally biased region" description="Gly residues" evidence="2">
    <location>
        <begin position="1309"/>
        <end position="1318"/>
    </location>
</feature>
<dbReference type="Proteomes" id="UP000028924">
    <property type="component" value="Unassembled WGS sequence"/>
</dbReference>
<dbReference type="KEGG" id="apro:F751_6606"/>
<dbReference type="InterPro" id="IPR008974">
    <property type="entry name" value="TRAF-like"/>
</dbReference>
<evidence type="ECO:0000256" key="2">
    <source>
        <dbReference type="SAM" id="MobiDB-lite"/>
    </source>
</evidence>
<dbReference type="InterPro" id="IPR002083">
    <property type="entry name" value="MATH/TRAF_dom"/>
</dbReference>
<keyword evidence="5" id="KW-1185">Reference proteome</keyword>
<dbReference type="GO" id="GO:0016787">
    <property type="term" value="F:hydrolase activity"/>
    <property type="evidence" value="ECO:0007669"/>
    <property type="project" value="UniProtKB-KW"/>
</dbReference>
<evidence type="ECO:0000313" key="5">
    <source>
        <dbReference type="Proteomes" id="UP000028924"/>
    </source>
</evidence>
<feature type="region of interest" description="Disordered" evidence="2">
    <location>
        <begin position="953"/>
        <end position="994"/>
    </location>
</feature>
<dbReference type="GeneID" id="23617997"/>
<feature type="region of interest" description="Disordered" evidence="2">
    <location>
        <begin position="1142"/>
        <end position="1163"/>
    </location>
</feature>
<dbReference type="Pfam" id="PF22486">
    <property type="entry name" value="MATH_2"/>
    <property type="match status" value="2"/>
</dbReference>